<organism evidence="1 2">
    <name type="scientific">Shimwellia blattae (strain ATCC 29907 / DSM 4481 / JCM 1650 / NBRC 105725 / CDC 9005-74)</name>
    <name type="common">Escherichia blattae</name>
    <dbReference type="NCBI Taxonomy" id="630626"/>
    <lineage>
        <taxon>Bacteria</taxon>
        <taxon>Pseudomonadati</taxon>
        <taxon>Pseudomonadota</taxon>
        <taxon>Gammaproteobacteria</taxon>
        <taxon>Enterobacterales</taxon>
        <taxon>Enterobacteriaceae</taxon>
        <taxon>Shimwellia</taxon>
    </lineage>
</organism>
<dbReference type="InterPro" id="IPR021285">
    <property type="entry name" value="Tscrpt_reg_HycA"/>
</dbReference>
<keyword evidence="2" id="KW-1185">Reference proteome</keyword>
<evidence type="ECO:0000313" key="2">
    <source>
        <dbReference type="Proteomes" id="UP000001955"/>
    </source>
</evidence>
<dbReference type="HOGENOM" id="CLU_115336_0_0_6"/>
<dbReference type="eggNOG" id="ENOG50305VH">
    <property type="taxonomic scope" value="Bacteria"/>
</dbReference>
<dbReference type="STRING" id="630626.EBL_c01010"/>
<dbReference type="KEGG" id="ebt:EBL_c01010"/>
<dbReference type="Pfam" id="PF11046">
    <property type="entry name" value="HycA_repressor"/>
    <property type="match status" value="1"/>
</dbReference>
<name>I2B3Y3_SHIBC</name>
<accession>I2B3Y3</accession>
<protein>
    <submittedName>
        <fullName evidence="1">Transcriptional repressor of hyc and hyp operons</fullName>
    </submittedName>
</protein>
<dbReference type="EMBL" id="CP001560">
    <property type="protein sequence ID" value="AFJ45237.1"/>
    <property type="molecule type" value="Genomic_DNA"/>
</dbReference>
<dbReference type="Proteomes" id="UP000001955">
    <property type="component" value="Chromosome"/>
</dbReference>
<proteinExistence type="predicted"/>
<accession>K6VVA4</accession>
<dbReference type="OrthoDB" id="6412952at2"/>
<sequence>MTIWELSEKAEYIADRHQQLHNQWQHYCNTLTQAITLSKAKLHHAVGCNPDDDLRFFLFDHFVVRIALAEGFNSQVIEYFIETRNGEQKVLIARAHMAQNGTLDNSIDNRDRNAVLDHYLEKISPVYDCLYRAIHDDVPLRMADLSLPEIRRATA</sequence>
<dbReference type="NCBIfam" id="NF007567">
    <property type="entry name" value="PRK10198.1"/>
    <property type="match status" value="1"/>
</dbReference>
<gene>
    <name evidence="1" type="primary">hycA</name>
    <name evidence="1" type="ordered locus">EBL_c01010</name>
</gene>
<evidence type="ECO:0000313" key="1">
    <source>
        <dbReference type="EMBL" id="AFJ45237.1"/>
    </source>
</evidence>
<dbReference type="AlphaFoldDB" id="I2B3Y3"/>
<reference evidence="1 2" key="1">
    <citation type="journal article" date="2012" name="J. Bacteriol.">
        <title>Complete genome sequence of the B12-producing Shimwellia blattae strain DSM 4481, isolated from a cockroach.</title>
        <authorList>
            <person name="Brzuszkiewicz E."/>
            <person name="Waschkowitz T."/>
            <person name="Wiezer A."/>
            <person name="Daniel R."/>
        </authorList>
    </citation>
    <scope>NUCLEOTIDE SEQUENCE [LARGE SCALE GENOMIC DNA]</scope>
    <source>
        <strain evidence="2">ATCC 29907 / DSM 4481 / JCM 1650 / NBRC 105725 / CDC 9005-74</strain>
    </source>
</reference>
<dbReference type="PATRIC" id="fig|630626.3.peg.106"/>
<dbReference type="RefSeq" id="WP_002440714.1">
    <property type="nucleotide sequence ID" value="NC_017910.1"/>
</dbReference>